<name>A0ACA9QSB5_9GLOM</name>
<evidence type="ECO:0000313" key="1">
    <source>
        <dbReference type="EMBL" id="CAG8763336.1"/>
    </source>
</evidence>
<evidence type="ECO:0000313" key="2">
    <source>
        <dbReference type="Proteomes" id="UP000789920"/>
    </source>
</evidence>
<accession>A0ACA9QSB5</accession>
<proteinExistence type="predicted"/>
<gene>
    <name evidence="1" type="ORF">RPERSI_LOCUS15491</name>
</gene>
<comment type="caution">
    <text evidence="1">The sequence shown here is derived from an EMBL/GenBank/DDBJ whole genome shotgun (WGS) entry which is preliminary data.</text>
</comment>
<organism evidence="1 2">
    <name type="scientific">Racocetra persica</name>
    <dbReference type="NCBI Taxonomy" id="160502"/>
    <lineage>
        <taxon>Eukaryota</taxon>
        <taxon>Fungi</taxon>
        <taxon>Fungi incertae sedis</taxon>
        <taxon>Mucoromycota</taxon>
        <taxon>Glomeromycotina</taxon>
        <taxon>Glomeromycetes</taxon>
        <taxon>Diversisporales</taxon>
        <taxon>Gigasporaceae</taxon>
        <taxon>Racocetra</taxon>
    </lineage>
</organism>
<sequence>MEKPPSLICSQSTNSNGIQFNYELDEDIVNNFVAAAPIPTYS</sequence>
<protein>
    <submittedName>
        <fullName evidence="1">32604_t:CDS:1</fullName>
    </submittedName>
</protein>
<dbReference type="Proteomes" id="UP000789920">
    <property type="component" value="Unassembled WGS sequence"/>
</dbReference>
<feature type="non-terminal residue" evidence="1">
    <location>
        <position position="42"/>
    </location>
</feature>
<dbReference type="EMBL" id="CAJVQC010037254">
    <property type="protein sequence ID" value="CAG8763336.1"/>
    <property type="molecule type" value="Genomic_DNA"/>
</dbReference>
<reference evidence="1" key="1">
    <citation type="submission" date="2021-06" db="EMBL/GenBank/DDBJ databases">
        <authorList>
            <person name="Kallberg Y."/>
            <person name="Tangrot J."/>
            <person name="Rosling A."/>
        </authorList>
    </citation>
    <scope>NUCLEOTIDE SEQUENCE</scope>
    <source>
        <strain evidence="1">MA461A</strain>
    </source>
</reference>
<keyword evidence="2" id="KW-1185">Reference proteome</keyword>